<protein>
    <submittedName>
        <fullName evidence="4">Bcl2l14 protein</fullName>
    </submittedName>
</protein>
<dbReference type="EMBL" id="CALSGD010001622">
    <property type="protein sequence ID" value="CAH7426986.1"/>
    <property type="molecule type" value="Genomic_DNA"/>
</dbReference>
<gene>
    <name evidence="4" type="primary">Bcl2l14</name>
    <name evidence="4" type="ORF">PHOROB_LOCUS16952</name>
</gene>
<sequence length="360" mass="40364">MCSHSVCDLEDIPLEDDDPNSIEFKILVFYARHHVFKSPPAIFSPKLSRTRSLSQKALGTWSTDSWTQVSLPCRSSPSSEKHISLGKKKSSWRTFFRATEEEGPPSSPKEVRAQGIQGPFAVERQGLKLQGGFHNQHWARSLSNVEQRLECEAVDPKVASIANRVAEIVYSWPPPEDSHSQGCSFKSKESVPKHLYFEGLQSVTCDSKKDGEDQIISRIVELLKYSGDHLGREMKKDKALMSSFQDGLSYSVFKTITDLFLRDVDTRGESEVKARGFKAALAIDAIAKLTAIDNHPMNRMLGFGTKYLKEYFSPWVQQNGGWVSVTQMGPHHRALCHVLPLGGPGNESEFGRSLHYIVRP</sequence>
<keyword evidence="5" id="KW-1185">Reference proteome</keyword>
<dbReference type="Gene3D" id="1.10.437.10">
    <property type="entry name" value="Blc2-like"/>
    <property type="match status" value="1"/>
</dbReference>
<dbReference type="AlphaFoldDB" id="A0AAV0ABL0"/>
<evidence type="ECO:0000256" key="3">
    <source>
        <dbReference type="ARBA" id="ARBA00022703"/>
    </source>
</evidence>
<dbReference type="SUPFAM" id="SSF56854">
    <property type="entry name" value="Bcl-2 inhibitors of programmed cell death"/>
    <property type="match status" value="1"/>
</dbReference>
<dbReference type="PANTHER" id="PTHR14965">
    <property type="entry name" value="SI:CH73-248E21.1"/>
    <property type="match status" value="1"/>
</dbReference>
<dbReference type="PROSITE" id="PS50062">
    <property type="entry name" value="BCL2_FAMILY"/>
    <property type="match status" value="1"/>
</dbReference>
<evidence type="ECO:0000313" key="4">
    <source>
        <dbReference type="EMBL" id="CAH7426986.1"/>
    </source>
</evidence>
<comment type="caution">
    <text evidence="4">The sequence shown here is derived from an EMBL/GenBank/DDBJ whole genome shotgun (WGS) entry which is preliminary data.</text>
</comment>
<accession>A0AAV0ABL0</accession>
<dbReference type="PANTHER" id="PTHR14965:SF1">
    <property type="entry name" value="APOPTOSIS FACILITATOR BCL-2-LIKE PROTEIN 14"/>
    <property type="match status" value="1"/>
</dbReference>
<organism evidence="4 5">
    <name type="scientific">Phodopus roborovskii</name>
    <name type="common">Roborovski's desert hamster</name>
    <name type="synonym">Cricetulus roborovskii</name>
    <dbReference type="NCBI Taxonomy" id="109678"/>
    <lineage>
        <taxon>Eukaryota</taxon>
        <taxon>Metazoa</taxon>
        <taxon>Chordata</taxon>
        <taxon>Craniata</taxon>
        <taxon>Vertebrata</taxon>
        <taxon>Euteleostomi</taxon>
        <taxon>Mammalia</taxon>
        <taxon>Eutheria</taxon>
        <taxon>Euarchontoglires</taxon>
        <taxon>Glires</taxon>
        <taxon>Rodentia</taxon>
        <taxon>Myomorpha</taxon>
        <taxon>Muroidea</taxon>
        <taxon>Cricetidae</taxon>
        <taxon>Cricetinae</taxon>
        <taxon>Phodopus</taxon>
    </lineage>
</organism>
<evidence type="ECO:0000256" key="1">
    <source>
        <dbReference type="ARBA" id="ARBA00009458"/>
    </source>
</evidence>
<dbReference type="GO" id="GO:2001236">
    <property type="term" value="P:regulation of extrinsic apoptotic signaling pathway"/>
    <property type="evidence" value="ECO:0007669"/>
    <property type="project" value="TreeGrafter"/>
</dbReference>
<dbReference type="InterPro" id="IPR036834">
    <property type="entry name" value="Bcl-2-like_sf"/>
</dbReference>
<dbReference type="Proteomes" id="UP001152836">
    <property type="component" value="Unassembled WGS sequence"/>
</dbReference>
<evidence type="ECO:0000313" key="5">
    <source>
        <dbReference type="Proteomes" id="UP001152836"/>
    </source>
</evidence>
<evidence type="ECO:0000256" key="2">
    <source>
        <dbReference type="ARBA" id="ARBA00022553"/>
    </source>
</evidence>
<reference evidence="4" key="1">
    <citation type="submission" date="2022-06" db="EMBL/GenBank/DDBJ databases">
        <authorList>
            <person name="Andreotti S."/>
            <person name="Wyler E."/>
        </authorList>
    </citation>
    <scope>NUCLEOTIDE SEQUENCE</scope>
</reference>
<comment type="similarity">
    <text evidence="1">Belongs to the Bcl-2 family.</text>
</comment>
<dbReference type="InterPro" id="IPR002475">
    <property type="entry name" value="Bcl2-like"/>
</dbReference>
<dbReference type="GO" id="GO:0006915">
    <property type="term" value="P:apoptotic process"/>
    <property type="evidence" value="ECO:0007669"/>
    <property type="project" value="UniProtKB-KW"/>
</dbReference>
<proteinExistence type="inferred from homology"/>
<keyword evidence="3" id="KW-0053">Apoptosis</keyword>
<keyword evidence="2" id="KW-0597">Phosphoprotein</keyword>
<name>A0AAV0ABL0_PHORO</name>